<name>A0ABQ2GDC3_9DEIO</name>
<reference evidence="3" key="1">
    <citation type="journal article" date="2019" name="Int. J. Syst. Evol. Microbiol.">
        <title>The Global Catalogue of Microorganisms (GCM) 10K type strain sequencing project: providing services to taxonomists for standard genome sequencing and annotation.</title>
        <authorList>
            <consortium name="The Broad Institute Genomics Platform"/>
            <consortium name="The Broad Institute Genome Sequencing Center for Infectious Disease"/>
            <person name="Wu L."/>
            <person name="Ma J."/>
        </authorList>
    </citation>
    <scope>NUCLEOTIDE SEQUENCE [LARGE SCALE GENOMIC DNA]</scope>
    <source>
        <strain evidence="3">JCM 15442</strain>
    </source>
</reference>
<protein>
    <submittedName>
        <fullName evidence="2">Uncharacterized protein</fullName>
    </submittedName>
</protein>
<dbReference type="EMBL" id="BMOL01000015">
    <property type="protein sequence ID" value="GGL88670.1"/>
    <property type="molecule type" value="Genomic_DNA"/>
</dbReference>
<evidence type="ECO:0000313" key="2">
    <source>
        <dbReference type="EMBL" id="GGL88670.1"/>
    </source>
</evidence>
<evidence type="ECO:0000313" key="3">
    <source>
        <dbReference type="Proteomes" id="UP000639973"/>
    </source>
</evidence>
<accession>A0ABQ2GDC3</accession>
<evidence type="ECO:0000256" key="1">
    <source>
        <dbReference type="SAM" id="MobiDB-lite"/>
    </source>
</evidence>
<feature type="region of interest" description="Disordered" evidence="1">
    <location>
        <begin position="19"/>
        <end position="43"/>
    </location>
</feature>
<proteinExistence type="predicted"/>
<dbReference type="RefSeq" id="WP_188973082.1">
    <property type="nucleotide sequence ID" value="NZ_BMOL01000015.1"/>
</dbReference>
<comment type="caution">
    <text evidence="2">The sequence shown here is derived from an EMBL/GenBank/DDBJ whole genome shotgun (WGS) entry which is preliminary data.</text>
</comment>
<organism evidence="2 3">
    <name type="scientific">Deinococcus aerolatus</name>
    <dbReference type="NCBI Taxonomy" id="522487"/>
    <lineage>
        <taxon>Bacteria</taxon>
        <taxon>Thermotogati</taxon>
        <taxon>Deinococcota</taxon>
        <taxon>Deinococci</taxon>
        <taxon>Deinococcales</taxon>
        <taxon>Deinococcaceae</taxon>
        <taxon>Deinococcus</taxon>
    </lineage>
</organism>
<sequence length="208" mass="22456">MTRRRPNFKTLLRVTRALKEPAASAEEGGSLTDAARRAARSALNDPRVQGAAGLMRDRAEAVRLRVGEGADRSLERLIGESNARRGGGTPQEVAALLEGRRRERDARTHRALARQELLGRAENAEQRRILTLLAGATVWAGGTLEAGPLRYTAVLDRLAPSGSAEAEMAIHRALWTLAERRVLAVSPHGVVTAVQLLEQGRAALPQAD</sequence>
<gene>
    <name evidence="2" type="ORF">GCM10010840_28330</name>
</gene>
<dbReference type="Proteomes" id="UP000639973">
    <property type="component" value="Unassembled WGS sequence"/>
</dbReference>
<keyword evidence="3" id="KW-1185">Reference proteome</keyword>